<dbReference type="SMART" id="SM00862">
    <property type="entry name" value="Trans_reg_C"/>
    <property type="match status" value="1"/>
</dbReference>
<gene>
    <name evidence="10" type="ORF">C8D99_11778</name>
</gene>
<dbReference type="Gene3D" id="3.40.50.2300">
    <property type="match status" value="1"/>
</dbReference>
<name>A0A4R8M6G6_9BACT</name>
<dbReference type="Pfam" id="PF00486">
    <property type="entry name" value="Trans_reg_C"/>
    <property type="match status" value="1"/>
</dbReference>
<dbReference type="AlphaFoldDB" id="A0A4R8M6G6"/>
<dbReference type="PROSITE" id="PS51755">
    <property type="entry name" value="OMPR_PHOB"/>
    <property type="match status" value="1"/>
</dbReference>
<feature type="domain" description="OmpR/PhoB-type" evidence="9">
    <location>
        <begin position="124"/>
        <end position="222"/>
    </location>
</feature>
<dbReference type="Proteomes" id="UP000295066">
    <property type="component" value="Unassembled WGS sequence"/>
</dbReference>
<proteinExistence type="predicted"/>
<dbReference type="EMBL" id="SORI01000017">
    <property type="protein sequence ID" value="TDY56775.1"/>
    <property type="molecule type" value="Genomic_DNA"/>
</dbReference>
<dbReference type="CDD" id="cd00383">
    <property type="entry name" value="trans_reg_C"/>
    <property type="match status" value="1"/>
</dbReference>
<dbReference type="GO" id="GO:0006355">
    <property type="term" value="P:regulation of DNA-templated transcription"/>
    <property type="evidence" value="ECO:0007669"/>
    <property type="project" value="InterPro"/>
</dbReference>
<keyword evidence="5" id="KW-0804">Transcription</keyword>
<dbReference type="InterPro" id="IPR001867">
    <property type="entry name" value="OmpR/PhoB-type_DNA-bd"/>
</dbReference>
<dbReference type="InterPro" id="IPR011006">
    <property type="entry name" value="CheY-like_superfamily"/>
</dbReference>
<accession>A0A4R8M6G6</accession>
<dbReference type="PROSITE" id="PS50110">
    <property type="entry name" value="RESPONSE_REGULATORY"/>
    <property type="match status" value="1"/>
</dbReference>
<sequence length="226" mass="25578">MPLLIIEDNRDLVQVLSEGFAENGFSVDSAFSGEEGLEKISRGSYGCIILDIMLPGIDGLQVLDTVRSQGNEIPILLLTARDTVEDRVDGLNRGADDYLSKPFDFRELVARVNALLRRTADRQHSVLRCGSLELDPVSRECRIDGKPLSLRRREFDILELLLRNENQVFTRENLISSVWRKEYNGSSNVVDVHVKYLRDKLRPFGCDTLVVTVRGVGYKMNCPEYS</sequence>
<dbReference type="Pfam" id="PF00072">
    <property type="entry name" value="Response_reg"/>
    <property type="match status" value="1"/>
</dbReference>
<keyword evidence="4 7" id="KW-0238">DNA-binding</keyword>
<evidence type="ECO:0000256" key="7">
    <source>
        <dbReference type="PROSITE-ProRule" id="PRU01091"/>
    </source>
</evidence>
<protein>
    <submittedName>
        <fullName evidence="10">Two-component system copper resistance phosphate regulon response regulator CusR</fullName>
    </submittedName>
</protein>
<dbReference type="GO" id="GO:0000976">
    <property type="term" value="F:transcription cis-regulatory region binding"/>
    <property type="evidence" value="ECO:0007669"/>
    <property type="project" value="TreeGrafter"/>
</dbReference>
<evidence type="ECO:0000313" key="10">
    <source>
        <dbReference type="EMBL" id="TDY56775.1"/>
    </source>
</evidence>
<dbReference type="InterPro" id="IPR039420">
    <property type="entry name" value="WalR-like"/>
</dbReference>
<keyword evidence="2" id="KW-0902">Two-component regulatory system</keyword>
<comment type="caution">
    <text evidence="10">The sequence shown here is derived from an EMBL/GenBank/DDBJ whole genome shotgun (WGS) entry which is preliminary data.</text>
</comment>
<dbReference type="FunFam" id="1.10.10.10:FF:000018">
    <property type="entry name" value="DNA-binding response regulator ResD"/>
    <property type="match status" value="1"/>
</dbReference>
<dbReference type="GO" id="GO:0000156">
    <property type="term" value="F:phosphorelay response regulator activity"/>
    <property type="evidence" value="ECO:0007669"/>
    <property type="project" value="TreeGrafter"/>
</dbReference>
<dbReference type="Gene3D" id="6.10.250.690">
    <property type="match status" value="1"/>
</dbReference>
<dbReference type="Gene3D" id="1.10.10.10">
    <property type="entry name" value="Winged helix-like DNA-binding domain superfamily/Winged helix DNA-binding domain"/>
    <property type="match status" value="1"/>
</dbReference>
<keyword evidence="1 6" id="KW-0597">Phosphoprotein</keyword>
<dbReference type="RefSeq" id="WP_133958496.1">
    <property type="nucleotide sequence ID" value="NZ_SORI01000017.1"/>
</dbReference>
<dbReference type="OrthoDB" id="3242at2"/>
<feature type="domain" description="Response regulatory" evidence="8">
    <location>
        <begin position="2"/>
        <end position="116"/>
    </location>
</feature>
<dbReference type="SUPFAM" id="SSF52172">
    <property type="entry name" value="CheY-like"/>
    <property type="match status" value="1"/>
</dbReference>
<keyword evidence="3" id="KW-0805">Transcription regulation</keyword>
<evidence type="ECO:0000256" key="1">
    <source>
        <dbReference type="ARBA" id="ARBA00022553"/>
    </source>
</evidence>
<evidence type="ECO:0000256" key="6">
    <source>
        <dbReference type="PROSITE-ProRule" id="PRU00169"/>
    </source>
</evidence>
<evidence type="ECO:0000259" key="9">
    <source>
        <dbReference type="PROSITE" id="PS51755"/>
    </source>
</evidence>
<dbReference type="InterPro" id="IPR001789">
    <property type="entry name" value="Sig_transdc_resp-reg_receiver"/>
</dbReference>
<dbReference type="GO" id="GO:0032993">
    <property type="term" value="C:protein-DNA complex"/>
    <property type="evidence" value="ECO:0007669"/>
    <property type="project" value="TreeGrafter"/>
</dbReference>
<feature type="modified residue" description="4-aspartylphosphate" evidence="6">
    <location>
        <position position="51"/>
    </location>
</feature>
<feature type="DNA-binding region" description="OmpR/PhoB-type" evidence="7">
    <location>
        <begin position="124"/>
        <end position="222"/>
    </location>
</feature>
<evidence type="ECO:0000256" key="3">
    <source>
        <dbReference type="ARBA" id="ARBA00023015"/>
    </source>
</evidence>
<dbReference type="PANTHER" id="PTHR48111">
    <property type="entry name" value="REGULATOR OF RPOS"/>
    <property type="match status" value="1"/>
</dbReference>
<dbReference type="SMART" id="SM00448">
    <property type="entry name" value="REC"/>
    <property type="match status" value="1"/>
</dbReference>
<dbReference type="PANTHER" id="PTHR48111:SF22">
    <property type="entry name" value="REGULATOR OF RPOS"/>
    <property type="match status" value="1"/>
</dbReference>
<keyword evidence="11" id="KW-1185">Reference proteome</keyword>
<organism evidence="10 11">
    <name type="scientific">Aminivibrio pyruvatiphilus</name>
    <dbReference type="NCBI Taxonomy" id="1005740"/>
    <lineage>
        <taxon>Bacteria</taxon>
        <taxon>Thermotogati</taxon>
        <taxon>Synergistota</taxon>
        <taxon>Synergistia</taxon>
        <taxon>Synergistales</taxon>
        <taxon>Aminobacteriaceae</taxon>
        <taxon>Aminivibrio</taxon>
    </lineage>
</organism>
<evidence type="ECO:0000256" key="2">
    <source>
        <dbReference type="ARBA" id="ARBA00023012"/>
    </source>
</evidence>
<reference evidence="10 11" key="1">
    <citation type="submission" date="2019-03" db="EMBL/GenBank/DDBJ databases">
        <title>Genomic Encyclopedia of Type Strains, Phase IV (KMG-IV): sequencing the most valuable type-strain genomes for metagenomic binning, comparative biology and taxonomic classification.</title>
        <authorList>
            <person name="Goeker M."/>
        </authorList>
    </citation>
    <scope>NUCLEOTIDE SEQUENCE [LARGE SCALE GENOMIC DNA]</scope>
    <source>
        <strain evidence="10 11">DSM 25964</strain>
    </source>
</reference>
<evidence type="ECO:0000256" key="5">
    <source>
        <dbReference type="ARBA" id="ARBA00023163"/>
    </source>
</evidence>
<evidence type="ECO:0000259" key="8">
    <source>
        <dbReference type="PROSITE" id="PS50110"/>
    </source>
</evidence>
<evidence type="ECO:0000313" key="11">
    <source>
        <dbReference type="Proteomes" id="UP000295066"/>
    </source>
</evidence>
<dbReference type="GO" id="GO:0005829">
    <property type="term" value="C:cytosol"/>
    <property type="evidence" value="ECO:0007669"/>
    <property type="project" value="TreeGrafter"/>
</dbReference>
<evidence type="ECO:0000256" key="4">
    <source>
        <dbReference type="ARBA" id="ARBA00023125"/>
    </source>
</evidence>
<dbReference type="InterPro" id="IPR036388">
    <property type="entry name" value="WH-like_DNA-bd_sf"/>
</dbReference>